<proteinExistence type="predicted"/>
<feature type="DNA-binding region" description="OmpR/PhoB-type" evidence="2">
    <location>
        <begin position="1"/>
        <end position="45"/>
    </location>
</feature>
<keyword evidence="3" id="KW-0812">Transmembrane</keyword>
<dbReference type="Proteomes" id="UP000615003">
    <property type="component" value="Unassembled WGS sequence"/>
</dbReference>
<dbReference type="InterPro" id="IPR001867">
    <property type="entry name" value="OmpR/PhoB-type_DNA-bd"/>
</dbReference>
<dbReference type="SUPFAM" id="SSF69304">
    <property type="entry name" value="Tricorn protease N-terminal domain"/>
    <property type="match status" value="1"/>
</dbReference>
<sequence>MWQQSFVDDNAINRAISELRKQLAHPIQKAPLLKTHYRKGYSLTVIPERISQVNDADTSSQVLNEPPVLSSKNEGAVEATSTQSFKKSSLKKPIFYSLLAVVCLCFFAWLIWLSVSAPSKDKVKQITANKVASTWNIGSEVHPELSSDKQFLAYTNVEPENDVMHAFVKRLSDQREVEITYPGFQVSILSWQLNQHSVLLQATNLKLQKCEMVLVDLSQFPVIGEATSIKECDLRYTGYAQVDESGEHIYYTEYKNEHEGSGLYKFDLELKKEFIVIPPPGVMYGVIMPRLSQSGDKIAYILSQKGKPFSVFSYNFETHETKRLFKAKKSVISFAFDWLPNGKGIIVFEGSELSTIMFDEKNIVKHTLTVTPKITPYYITVHSDNSLFYSEKMTQAYSLIKATDPFGDNPEYEALYKSDKDEYNIAEIINKEGTAHVFVSERSGSSQLWLSQNGLTKQLSFFNYDDGSSAFVLGGLRASPNKQRMIFMKNKGFSLYDVNAQKFYPFEEFNKHKIVSYIWSKNNDSIIYVKRLGSKNILAEFNLVTRDTRVIEGIKANKLISDSKGNGYVTNDNQLIRLSDRQSWELPKNAKKSVAYGVSKDYFYYSDSISRVARLNLHDQTIQDIHVDFRPIGFMVSENNEILFTGSKYKDMQIVQMSWDE</sequence>
<evidence type="ECO:0000256" key="3">
    <source>
        <dbReference type="SAM" id="Phobius"/>
    </source>
</evidence>
<accession>A0ABR9EPP8</accession>
<keyword evidence="3" id="KW-1133">Transmembrane helix</keyword>
<feature type="domain" description="OmpR/PhoB-type" evidence="4">
    <location>
        <begin position="1"/>
        <end position="45"/>
    </location>
</feature>
<evidence type="ECO:0000313" key="6">
    <source>
        <dbReference type="Proteomes" id="UP000615003"/>
    </source>
</evidence>
<comment type="caution">
    <text evidence="5">The sequence shown here is derived from an EMBL/GenBank/DDBJ whole genome shotgun (WGS) entry which is preliminary data.</text>
</comment>
<evidence type="ECO:0000256" key="1">
    <source>
        <dbReference type="ARBA" id="ARBA00023125"/>
    </source>
</evidence>
<keyword evidence="6" id="KW-1185">Reference proteome</keyword>
<evidence type="ECO:0000313" key="5">
    <source>
        <dbReference type="EMBL" id="MBE0381856.1"/>
    </source>
</evidence>
<dbReference type="SUPFAM" id="SSF82171">
    <property type="entry name" value="DPP6 N-terminal domain-like"/>
    <property type="match status" value="1"/>
</dbReference>
<reference evidence="5 6" key="1">
    <citation type="submission" date="2015-06" db="EMBL/GenBank/DDBJ databases">
        <title>Genome sequence of Pseudoalteromonas carrageenovora.</title>
        <authorList>
            <person name="Xie B.-B."/>
            <person name="Rong J.-C."/>
            <person name="Qin Q.-L."/>
            <person name="Zhang Y.-Z."/>
        </authorList>
    </citation>
    <scope>NUCLEOTIDE SEQUENCE [LARGE SCALE GENOMIC DNA]</scope>
    <source>
        <strain evidence="5 6">IAM 12662</strain>
    </source>
</reference>
<dbReference type="Gene3D" id="1.10.10.10">
    <property type="entry name" value="Winged helix-like DNA-binding domain superfamily/Winged helix DNA-binding domain"/>
    <property type="match status" value="1"/>
</dbReference>
<evidence type="ECO:0000256" key="2">
    <source>
        <dbReference type="PROSITE-ProRule" id="PRU01091"/>
    </source>
</evidence>
<keyword evidence="1 2" id="KW-0238">DNA-binding</keyword>
<organism evidence="5 6">
    <name type="scientific">Pseudoalteromonas carrageenovora IAM 12662</name>
    <dbReference type="NCBI Taxonomy" id="1314868"/>
    <lineage>
        <taxon>Bacteria</taxon>
        <taxon>Pseudomonadati</taxon>
        <taxon>Pseudomonadota</taxon>
        <taxon>Gammaproteobacteria</taxon>
        <taxon>Alteromonadales</taxon>
        <taxon>Pseudoalteromonadaceae</taxon>
        <taxon>Pseudoalteromonas</taxon>
    </lineage>
</organism>
<feature type="transmembrane region" description="Helical" evidence="3">
    <location>
        <begin position="94"/>
        <end position="115"/>
    </location>
</feature>
<dbReference type="EMBL" id="AQGW01000018">
    <property type="protein sequence ID" value="MBE0381856.1"/>
    <property type="molecule type" value="Genomic_DNA"/>
</dbReference>
<protein>
    <recommendedName>
        <fullName evidence="4">OmpR/PhoB-type domain-containing protein</fullName>
    </recommendedName>
</protein>
<dbReference type="PANTHER" id="PTHR36842:SF1">
    <property type="entry name" value="PROTEIN TOLB"/>
    <property type="match status" value="1"/>
</dbReference>
<dbReference type="InterPro" id="IPR036388">
    <property type="entry name" value="WH-like_DNA-bd_sf"/>
</dbReference>
<keyword evidence="3" id="KW-0472">Membrane</keyword>
<dbReference type="PANTHER" id="PTHR36842">
    <property type="entry name" value="PROTEIN TOLB HOMOLOG"/>
    <property type="match status" value="1"/>
</dbReference>
<dbReference type="InterPro" id="IPR011042">
    <property type="entry name" value="6-blade_b-propeller_TolB-like"/>
</dbReference>
<dbReference type="PROSITE" id="PS51755">
    <property type="entry name" value="OMPR_PHOB"/>
    <property type="match status" value="1"/>
</dbReference>
<evidence type="ECO:0000259" key="4">
    <source>
        <dbReference type="PROSITE" id="PS51755"/>
    </source>
</evidence>
<dbReference type="Gene3D" id="2.120.10.30">
    <property type="entry name" value="TolB, C-terminal domain"/>
    <property type="match status" value="1"/>
</dbReference>
<name>A0ABR9EPP8_PSEVC</name>
<gene>
    <name evidence="5" type="ORF">PCARR_a0091</name>
</gene>